<dbReference type="Gene3D" id="3.20.70.20">
    <property type="match status" value="1"/>
</dbReference>
<dbReference type="SUPFAM" id="SSF51998">
    <property type="entry name" value="PFL-like glycyl radical enzymes"/>
    <property type="match status" value="1"/>
</dbReference>
<accession>A0A494TE27</accession>
<keyword evidence="2" id="KW-1185">Reference proteome</keyword>
<evidence type="ECO:0000313" key="2">
    <source>
        <dbReference type="Proteomes" id="UP000276254"/>
    </source>
</evidence>
<dbReference type="OrthoDB" id="9762933at2"/>
<dbReference type="Proteomes" id="UP000276254">
    <property type="component" value="Chromosome"/>
</dbReference>
<organism evidence="1 2">
    <name type="scientific">Sphingomonas paeninsulae</name>
    <dbReference type="NCBI Taxonomy" id="2319844"/>
    <lineage>
        <taxon>Bacteria</taxon>
        <taxon>Pseudomonadati</taxon>
        <taxon>Pseudomonadota</taxon>
        <taxon>Alphaproteobacteria</taxon>
        <taxon>Sphingomonadales</taxon>
        <taxon>Sphingomonadaceae</taxon>
        <taxon>Sphingomonas</taxon>
    </lineage>
</organism>
<evidence type="ECO:0000313" key="1">
    <source>
        <dbReference type="EMBL" id="AYJ85524.1"/>
    </source>
</evidence>
<dbReference type="EMBL" id="CP032829">
    <property type="protein sequence ID" value="AYJ85524.1"/>
    <property type="molecule type" value="Genomic_DNA"/>
</dbReference>
<sequence>MFRSQFSESIFNQKYRHQGAETYAKLCDTLVHEVCDELMSRDEITTLKQLMVELKVIPAGRYLYYAGRPNPFYNNCYLLKAEEDTAKIGLSCRGRLKAV</sequence>
<reference evidence="1 2" key="1">
    <citation type="submission" date="2018-09" db="EMBL/GenBank/DDBJ databases">
        <title>Sphingomonas peninsula sp. nov., isolated from fildes peninsula, Antarctic soil.</title>
        <authorList>
            <person name="Yingchao G."/>
        </authorList>
    </citation>
    <scope>NUCLEOTIDE SEQUENCE [LARGE SCALE GENOMIC DNA]</scope>
    <source>
        <strain evidence="1 2">YZ-8</strain>
    </source>
</reference>
<proteinExistence type="predicted"/>
<dbReference type="AlphaFoldDB" id="A0A494TE27"/>
<gene>
    <name evidence="1" type="ORF">D3Y57_05440</name>
</gene>
<dbReference type="KEGG" id="spha:D3Y57_05440"/>
<protein>
    <submittedName>
        <fullName evidence="1">Uncharacterized protein</fullName>
    </submittedName>
</protein>
<name>A0A494TE27_SPHPE</name>